<accession>A0ABY4CBZ7</accession>
<dbReference type="EMBL" id="CP093442">
    <property type="protein sequence ID" value="UOF02496.1"/>
    <property type="molecule type" value="Genomic_DNA"/>
</dbReference>
<evidence type="ECO:0000313" key="2">
    <source>
        <dbReference type="EMBL" id="UOF02496.1"/>
    </source>
</evidence>
<dbReference type="RefSeq" id="WP_243540039.1">
    <property type="nucleotide sequence ID" value="NZ_CP093442.1"/>
</dbReference>
<evidence type="ECO:0000256" key="1">
    <source>
        <dbReference type="SAM" id="MobiDB-lite"/>
    </source>
</evidence>
<protein>
    <recommendedName>
        <fullName evidence="4">Transglycosylase SLT domain-containing protein</fullName>
    </recommendedName>
</protein>
<name>A0ABY4CBZ7_9BACT</name>
<feature type="region of interest" description="Disordered" evidence="1">
    <location>
        <begin position="37"/>
        <end position="75"/>
    </location>
</feature>
<dbReference type="PROSITE" id="PS51257">
    <property type="entry name" value="PROKAR_LIPOPROTEIN"/>
    <property type="match status" value="1"/>
</dbReference>
<sequence>MILKQNHNTPNASLFALTAIFAFVLSTGCAKQGQFPITSIDDSNQSSGATPDTGTDEGTTETPAETTPPAPIENSYKMQALAWETESKPERKQWSEHLQKIILNEWSSLLPGADDITSFCPRYNQLDNNERANAWAQIFVAIAKFESAYSPVSRMQETTMGSDPVTRKPVYSEGLLQLSYQDIQWAPWCKFDWNKDKNLSPTDPKKTILDPYLNLDCGVGIMALQIKNKGRIVVSSGVYWAVIKSGGRYQQISSIQSMVKALPLCK</sequence>
<reference evidence="2" key="1">
    <citation type="submission" date="2022-03" db="EMBL/GenBank/DDBJ databases">
        <title>Genome Identification and Characterization of new species Bdellovibrio reynosense LBG001 sp. nov. from a Mexico soil sample.</title>
        <authorList>
            <person name="Camilli A."/>
            <person name="Ajao Y."/>
            <person name="Guo X."/>
        </authorList>
    </citation>
    <scope>NUCLEOTIDE SEQUENCE</scope>
    <source>
        <strain evidence="2">LBG001</strain>
    </source>
</reference>
<evidence type="ECO:0000313" key="3">
    <source>
        <dbReference type="Proteomes" id="UP000830116"/>
    </source>
</evidence>
<gene>
    <name evidence="2" type="ORF">MNR06_05970</name>
</gene>
<feature type="compositionally biased region" description="Polar residues" evidence="1">
    <location>
        <begin position="37"/>
        <end position="47"/>
    </location>
</feature>
<dbReference type="Proteomes" id="UP000830116">
    <property type="component" value="Chromosome"/>
</dbReference>
<organism evidence="2 3">
    <name type="scientific">Bdellovibrio reynosensis</name>
    <dbReference type="NCBI Taxonomy" id="2835041"/>
    <lineage>
        <taxon>Bacteria</taxon>
        <taxon>Pseudomonadati</taxon>
        <taxon>Bdellovibrionota</taxon>
        <taxon>Bdellovibrionia</taxon>
        <taxon>Bdellovibrionales</taxon>
        <taxon>Pseudobdellovibrionaceae</taxon>
        <taxon>Bdellovibrio</taxon>
    </lineage>
</organism>
<evidence type="ECO:0008006" key="4">
    <source>
        <dbReference type="Google" id="ProtNLM"/>
    </source>
</evidence>
<keyword evidence="3" id="KW-1185">Reference proteome</keyword>
<proteinExistence type="predicted"/>